<dbReference type="CDD" id="cd20744">
    <property type="entry name" value="FIX_AHH_RhsA-like"/>
    <property type="match status" value="1"/>
</dbReference>
<reference evidence="1 2" key="1">
    <citation type="submission" date="2016-10" db="EMBL/GenBank/DDBJ databases">
        <authorList>
            <person name="de Groot N.N."/>
        </authorList>
    </citation>
    <scope>NUCLEOTIDE SEQUENCE [LARGE SCALE GENOMIC DNA]</scope>
    <source>
        <strain evidence="1 2">743A</strain>
    </source>
</reference>
<organism evidence="1 2">
    <name type="scientific">Anaeromicropila populeti</name>
    <dbReference type="NCBI Taxonomy" id="37658"/>
    <lineage>
        <taxon>Bacteria</taxon>
        <taxon>Bacillati</taxon>
        <taxon>Bacillota</taxon>
        <taxon>Clostridia</taxon>
        <taxon>Lachnospirales</taxon>
        <taxon>Lachnospiraceae</taxon>
        <taxon>Anaeromicropila</taxon>
    </lineage>
</organism>
<evidence type="ECO:0000313" key="2">
    <source>
        <dbReference type="Proteomes" id="UP000199659"/>
    </source>
</evidence>
<gene>
    <name evidence="1" type="ORF">SAMN05661086_02550</name>
</gene>
<dbReference type="OrthoDB" id="2300425at2"/>
<proteinExistence type="predicted"/>
<sequence>MFRCRLFEKMTGCQVVYSDSQVLSTSTEITYVKKKEAVAYFKFPSKWAAWKSYFSDGLEQIILGKYKEKGTVIGTVGEVGLTFTGVDVYQDLRDLTHDIITWETTWEHFGETALDGIGLIPLVGALGKSDEILLFVKRTEKLYEIQRVAQIGENLLESLKKAGNALENAVDAASTAMKQVGSINYRYLHNTLDRVEQGGRWSLATGYGTDFFQAFAKYRSRMKNISNTNPTAVPKGIRMKKLSTLVV</sequence>
<dbReference type="AlphaFoldDB" id="A0A1I6KMG2"/>
<protein>
    <submittedName>
        <fullName evidence="1">Uncharacterized protein</fullName>
    </submittedName>
</protein>
<evidence type="ECO:0000313" key="1">
    <source>
        <dbReference type="EMBL" id="SFR92452.1"/>
    </source>
</evidence>
<accession>A0A1I6KMG2</accession>
<dbReference type="Proteomes" id="UP000199659">
    <property type="component" value="Unassembled WGS sequence"/>
</dbReference>
<dbReference type="EMBL" id="FOYZ01000009">
    <property type="protein sequence ID" value="SFR92452.1"/>
    <property type="molecule type" value="Genomic_DNA"/>
</dbReference>
<dbReference type="STRING" id="37658.SAMN05661086_02550"/>
<name>A0A1I6KMG2_9FIRM</name>
<keyword evidence="2" id="KW-1185">Reference proteome</keyword>